<sequence>MADLSLRYLKWYQYVLELFPLYIIVSFSYVGLSNWPPLSEFLIVAVIIAPIAGIFLHKIGGNMAVYAAIPIVLITGLWFGFDFIYALIIAIVTVVRIENRYIKPDQDVEEVTLMATFIMSIGAFTILYSTSEGFSVYFLILFIVQLFVWLGGRLIYYYLRDEQTVKNSISKKVYLILVSLGFLAVVSYVLYVIYPYIKYGLGYLFYWGLYAFAWLMSPIFNMLESLELDPPEIEGTDSEMEFGEDEFDQREPSTFASSLVEYINYFIVLLILVGILFAYLYYRNRLKMHQDNVRTSYDDVEKNQSEGRKFFKRQNKSTRPNHRVRKAYYDLEKWAAKQGVGRREYETIEEWIERLGVGAEVNQSMINIYKLVRYKEKLDLDYNEAEYLNAVKRLKEILKKKVRQQKSESEEE</sequence>
<proteinExistence type="predicted"/>
<keyword evidence="3" id="KW-1185">Reference proteome</keyword>
<feature type="transmembrane region" description="Helical" evidence="1">
    <location>
        <begin position="201"/>
        <end position="220"/>
    </location>
</feature>
<evidence type="ECO:0000256" key="1">
    <source>
        <dbReference type="SAM" id="Phobius"/>
    </source>
</evidence>
<feature type="transmembrane region" description="Helical" evidence="1">
    <location>
        <begin position="262"/>
        <end position="282"/>
    </location>
</feature>
<feature type="transmembrane region" description="Helical" evidence="1">
    <location>
        <begin position="174"/>
        <end position="194"/>
    </location>
</feature>
<feature type="transmembrane region" description="Helical" evidence="1">
    <location>
        <begin position="136"/>
        <end position="159"/>
    </location>
</feature>
<organism evidence="2 3">
    <name type="scientific">Alkalibacillus silvisoli</name>
    <dbReference type="NCBI Taxonomy" id="392823"/>
    <lineage>
        <taxon>Bacteria</taxon>
        <taxon>Bacillati</taxon>
        <taxon>Bacillota</taxon>
        <taxon>Bacilli</taxon>
        <taxon>Bacillales</taxon>
        <taxon>Bacillaceae</taxon>
        <taxon>Alkalibacillus</taxon>
    </lineage>
</organism>
<feature type="transmembrane region" description="Helical" evidence="1">
    <location>
        <begin position="12"/>
        <end position="32"/>
    </location>
</feature>
<reference evidence="3" key="1">
    <citation type="journal article" date="2019" name="Int. J. Syst. Evol. Microbiol.">
        <title>The Global Catalogue of Microorganisms (GCM) 10K type strain sequencing project: providing services to taxonomists for standard genome sequencing and annotation.</title>
        <authorList>
            <consortium name="The Broad Institute Genomics Platform"/>
            <consortium name="The Broad Institute Genome Sequencing Center for Infectious Disease"/>
            <person name="Wu L."/>
            <person name="Ma J."/>
        </authorList>
    </citation>
    <scope>NUCLEOTIDE SEQUENCE [LARGE SCALE GENOMIC DNA]</scope>
    <source>
        <strain evidence="3">JCM 14193</strain>
    </source>
</reference>
<keyword evidence="1" id="KW-0812">Transmembrane</keyword>
<dbReference type="EMBL" id="BAAACZ010000002">
    <property type="protein sequence ID" value="GAA0450659.1"/>
    <property type="molecule type" value="Genomic_DNA"/>
</dbReference>
<feature type="transmembrane region" description="Helical" evidence="1">
    <location>
        <begin position="63"/>
        <end position="91"/>
    </location>
</feature>
<evidence type="ECO:0000313" key="3">
    <source>
        <dbReference type="Proteomes" id="UP001500740"/>
    </source>
</evidence>
<gene>
    <name evidence="2" type="ORF">GCM10008935_01400</name>
</gene>
<keyword evidence="1" id="KW-1133">Transmembrane helix</keyword>
<comment type="caution">
    <text evidence="2">The sequence shown here is derived from an EMBL/GenBank/DDBJ whole genome shotgun (WGS) entry which is preliminary data.</text>
</comment>
<name>A0ABP3JDY3_9BACI</name>
<protein>
    <recommendedName>
        <fullName evidence="4">DUF4129 domain-containing protein</fullName>
    </recommendedName>
</protein>
<dbReference type="Proteomes" id="UP001500740">
    <property type="component" value="Unassembled WGS sequence"/>
</dbReference>
<evidence type="ECO:0008006" key="4">
    <source>
        <dbReference type="Google" id="ProtNLM"/>
    </source>
</evidence>
<feature type="transmembrane region" description="Helical" evidence="1">
    <location>
        <begin position="38"/>
        <end position="56"/>
    </location>
</feature>
<evidence type="ECO:0000313" key="2">
    <source>
        <dbReference type="EMBL" id="GAA0450659.1"/>
    </source>
</evidence>
<dbReference type="RefSeq" id="WP_343781094.1">
    <property type="nucleotide sequence ID" value="NZ_BAAACZ010000002.1"/>
</dbReference>
<keyword evidence="1" id="KW-0472">Membrane</keyword>
<accession>A0ABP3JDY3</accession>
<feature type="transmembrane region" description="Helical" evidence="1">
    <location>
        <begin position="111"/>
        <end position="129"/>
    </location>
</feature>